<evidence type="ECO:0008006" key="4">
    <source>
        <dbReference type="Google" id="ProtNLM"/>
    </source>
</evidence>
<dbReference type="STRING" id="1548749.LS48_00025"/>
<keyword evidence="1" id="KW-0812">Transmembrane</keyword>
<dbReference type="EMBL" id="JRWG01000001">
    <property type="protein sequence ID" value="KXO00911.1"/>
    <property type="molecule type" value="Genomic_DNA"/>
</dbReference>
<keyword evidence="1" id="KW-0472">Membrane</keyword>
<sequence length="328" mass="38924">MPDFKKILSIFNFSKSIQEFLKYCVFFFTPVVMTYCFLEVLALQIPITFKVVGDYLESNSTKIELVALGSSQVKCSFNPALSHVPAINMASSSQHHKEDYLILKGVIDKLPKLKYILFEVSYMHLELPYHSQNYWKNNIYLNYYGINTFERQTYFKDKLIYLSHPRYFSSKIKDYYFDENKKNGEQLNEFGFDINKYYGSFHKLKYDTAQIKNKYFKIYTHENPDIFKKNTAFLFKMLDHMKEKKLKVIISTIPLYKTYLNKRNPNIVRRRDSVLSEILKKYKNVTILDKETDTLQFTAKDFLNENHLNPDGAKKFTALVNRKLDSLH</sequence>
<evidence type="ECO:0000256" key="1">
    <source>
        <dbReference type="SAM" id="Phobius"/>
    </source>
</evidence>
<accession>A0A137RL72</accession>
<dbReference type="AlphaFoldDB" id="A0A137RL72"/>
<feature type="transmembrane region" description="Helical" evidence="1">
    <location>
        <begin position="20"/>
        <end position="43"/>
    </location>
</feature>
<keyword evidence="1" id="KW-1133">Transmembrane helix</keyword>
<evidence type="ECO:0000313" key="3">
    <source>
        <dbReference type="Proteomes" id="UP000070138"/>
    </source>
</evidence>
<reference evidence="2 3" key="2">
    <citation type="journal article" date="2016" name="Int. J. Syst. Evol. Microbiol.">
        <title>Vitellibacter aquimaris sp. nov., a marine bacterium isolated from seawater.</title>
        <authorList>
            <person name="Thevarajoo S."/>
            <person name="Selvaratnam C."/>
            <person name="Goh K.M."/>
            <person name="Hong K.W."/>
            <person name="Chan X.Y."/>
            <person name="Chan K.G."/>
            <person name="Chong C.S."/>
        </authorList>
    </citation>
    <scope>NUCLEOTIDE SEQUENCE [LARGE SCALE GENOMIC DNA]</scope>
    <source>
        <strain evidence="2 3">D-24</strain>
    </source>
</reference>
<comment type="caution">
    <text evidence="2">The sequence shown here is derived from an EMBL/GenBank/DDBJ whole genome shotgun (WGS) entry which is preliminary data.</text>
</comment>
<evidence type="ECO:0000313" key="2">
    <source>
        <dbReference type="EMBL" id="KXO00911.1"/>
    </source>
</evidence>
<proteinExistence type="predicted"/>
<gene>
    <name evidence="2" type="ORF">LS48_00025</name>
</gene>
<keyword evidence="3" id="KW-1185">Reference proteome</keyword>
<reference evidence="3" key="1">
    <citation type="submission" date="2014-10" db="EMBL/GenBank/DDBJ databases">
        <title>Genome sequencing of Vitellibacter sp. D-24.</title>
        <authorList>
            <person name="Thevarajoo S."/>
            <person name="Selvaratnam C."/>
            <person name="Goh K.M."/>
            <person name="Chong C.S."/>
        </authorList>
    </citation>
    <scope>NUCLEOTIDE SEQUENCE [LARGE SCALE GENOMIC DNA]</scope>
    <source>
        <strain evidence="3">D-24</strain>
    </source>
</reference>
<organism evidence="2 3">
    <name type="scientific">Aequorivita aquimaris</name>
    <dbReference type="NCBI Taxonomy" id="1548749"/>
    <lineage>
        <taxon>Bacteria</taxon>
        <taxon>Pseudomonadati</taxon>
        <taxon>Bacteroidota</taxon>
        <taxon>Flavobacteriia</taxon>
        <taxon>Flavobacteriales</taxon>
        <taxon>Flavobacteriaceae</taxon>
        <taxon>Aequorivita</taxon>
    </lineage>
</organism>
<dbReference type="SUPFAM" id="SSF52266">
    <property type="entry name" value="SGNH hydrolase"/>
    <property type="match status" value="1"/>
</dbReference>
<dbReference type="Proteomes" id="UP000070138">
    <property type="component" value="Unassembled WGS sequence"/>
</dbReference>
<protein>
    <recommendedName>
        <fullName evidence="4">SGNH/GDSL hydrolase family protein</fullName>
    </recommendedName>
</protein>
<name>A0A137RL72_9FLAO</name>